<keyword evidence="3" id="KW-1185">Reference proteome</keyword>
<gene>
    <name evidence="2" type="ORF">Pflav_063950</name>
</gene>
<dbReference type="EMBL" id="AP022870">
    <property type="protein sequence ID" value="BCB79985.1"/>
    <property type="molecule type" value="Genomic_DNA"/>
</dbReference>
<evidence type="ECO:0000313" key="2">
    <source>
        <dbReference type="EMBL" id="BCB79985.1"/>
    </source>
</evidence>
<evidence type="ECO:0000256" key="1">
    <source>
        <dbReference type="SAM" id="MobiDB-lite"/>
    </source>
</evidence>
<evidence type="ECO:0000313" key="3">
    <source>
        <dbReference type="Proteomes" id="UP000502508"/>
    </source>
</evidence>
<feature type="region of interest" description="Disordered" evidence="1">
    <location>
        <begin position="40"/>
        <end position="60"/>
    </location>
</feature>
<sequence>MERGAERRRVGAGIAHGGQARLGQGVINDEYVHGGQPTACLDSRYDGDSDVGGAGRHRAL</sequence>
<organism evidence="2 3">
    <name type="scientific">Phytohabitans flavus</name>
    <dbReference type="NCBI Taxonomy" id="1076124"/>
    <lineage>
        <taxon>Bacteria</taxon>
        <taxon>Bacillati</taxon>
        <taxon>Actinomycetota</taxon>
        <taxon>Actinomycetes</taxon>
        <taxon>Micromonosporales</taxon>
        <taxon>Micromonosporaceae</taxon>
    </lineage>
</organism>
<name>A0A6F8Y1M8_9ACTN</name>
<dbReference type="KEGG" id="pfla:Pflav_063950"/>
<reference evidence="2 3" key="1">
    <citation type="submission" date="2020-03" db="EMBL/GenBank/DDBJ databases">
        <title>Whole genome shotgun sequence of Phytohabitans flavus NBRC 107702.</title>
        <authorList>
            <person name="Komaki H."/>
            <person name="Tamura T."/>
        </authorList>
    </citation>
    <scope>NUCLEOTIDE SEQUENCE [LARGE SCALE GENOMIC DNA]</scope>
    <source>
        <strain evidence="2 3">NBRC 107702</strain>
    </source>
</reference>
<dbReference type="AlphaFoldDB" id="A0A6F8Y1M8"/>
<proteinExistence type="predicted"/>
<accession>A0A6F8Y1M8</accession>
<protein>
    <submittedName>
        <fullName evidence="2">Uncharacterized protein</fullName>
    </submittedName>
</protein>
<dbReference type="Proteomes" id="UP000502508">
    <property type="component" value="Chromosome"/>
</dbReference>
<reference evidence="2 3" key="2">
    <citation type="submission" date="2020-03" db="EMBL/GenBank/DDBJ databases">
        <authorList>
            <person name="Ichikawa N."/>
            <person name="Kimura A."/>
            <person name="Kitahashi Y."/>
            <person name="Uohara A."/>
        </authorList>
    </citation>
    <scope>NUCLEOTIDE SEQUENCE [LARGE SCALE GENOMIC DNA]</scope>
    <source>
        <strain evidence="2 3">NBRC 107702</strain>
    </source>
</reference>